<feature type="transmembrane region" description="Helical" evidence="8">
    <location>
        <begin position="196"/>
        <end position="222"/>
    </location>
</feature>
<sequence>MTCANSIKPGIKPFSHLQHPREVIRQFTPNWFAATMGTGVLALALAQLPVAMPALHAVAEALWLFNIALFLLFTALYTARWVLFFDEARRIFGHSTVSMFFGTIPMGLATIINGFLVFGLPRWGEGVIHLAEVLWWLDVAMSLACGVLIPYMMFTRQEHSIDQMTAVWLLPVVAAEVAAASGGLLAPHLVDAHSQLVVLVTSYVLWAFSLPVAFSILTILMLRMALHKLPHENMAASSWLALGPIGTGALGMLVLGGDAPLIFAANGMPGVGEIASGLGLVAGITLWGFGLWWMLMALLITVRYLRAGIPFNLGWWGFTFPLGVYSLATLKLASTLNLTFFSVFGCVLVALLAVMWLIVGKRTVLGAWRGELFVSPCIAGLKK</sequence>
<dbReference type="GO" id="GO:0000319">
    <property type="term" value="F:sulfite transmembrane transporter activity"/>
    <property type="evidence" value="ECO:0007669"/>
    <property type="project" value="TreeGrafter"/>
</dbReference>
<proteinExistence type="inferred from homology"/>
<feature type="transmembrane region" description="Helical" evidence="8">
    <location>
        <begin position="166"/>
        <end position="190"/>
    </location>
</feature>
<evidence type="ECO:0000313" key="10">
    <source>
        <dbReference type="Proteomes" id="UP000327191"/>
    </source>
</evidence>
<feature type="transmembrane region" description="Helical" evidence="8">
    <location>
        <begin position="339"/>
        <end position="359"/>
    </location>
</feature>
<dbReference type="PANTHER" id="PTHR31686">
    <property type="match status" value="1"/>
</dbReference>
<evidence type="ECO:0000256" key="6">
    <source>
        <dbReference type="ARBA" id="ARBA00022989"/>
    </source>
</evidence>
<protein>
    <recommendedName>
        <fullName evidence="11">C4-dicarboxylate ABC transporter</fullName>
    </recommendedName>
</protein>
<evidence type="ECO:0000256" key="4">
    <source>
        <dbReference type="ARBA" id="ARBA00022475"/>
    </source>
</evidence>
<comment type="subcellular location">
    <subcellularLocation>
        <location evidence="1">Cell membrane</location>
        <topology evidence="1">Multi-pass membrane protein</topology>
    </subcellularLocation>
</comment>
<evidence type="ECO:0000256" key="8">
    <source>
        <dbReference type="SAM" id="Phobius"/>
    </source>
</evidence>
<dbReference type="GO" id="GO:0005886">
    <property type="term" value="C:plasma membrane"/>
    <property type="evidence" value="ECO:0007669"/>
    <property type="project" value="UniProtKB-SubCell"/>
</dbReference>
<dbReference type="Gene3D" id="1.50.10.150">
    <property type="entry name" value="Voltage-dependent anion channel"/>
    <property type="match status" value="1"/>
</dbReference>
<dbReference type="CDD" id="cd09318">
    <property type="entry name" value="TDT_SSU1"/>
    <property type="match status" value="1"/>
</dbReference>
<feature type="transmembrane region" description="Helical" evidence="8">
    <location>
        <begin position="97"/>
        <end position="121"/>
    </location>
</feature>
<feature type="transmembrane region" description="Helical" evidence="8">
    <location>
        <begin position="234"/>
        <end position="254"/>
    </location>
</feature>
<dbReference type="InterPro" id="IPR004695">
    <property type="entry name" value="SLAC1/Mae1/Ssu1/TehA"/>
</dbReference>
<dbReference type="FunFam" id="1.50.10.150:FF:000004">
    <property type="entry name" value="Malic acid transporter"/>
    <property type="match status" value="1"/>
</dbReference>
<dbReference type="Proteomes" id="UP000327191">
    <property type="component" value="Unassembled WGS sequence"/>
</dbReference>
<feature type="transmembrane region" description="Helical" evidence="8">
    <location>
        <begin position="31"/>
        <end position="50"/>
    </location>
</feature>
<keyword evidence="6 8" id="KW-1133">Transmembrane helix</keyword>
<dbReference type="RefSeq" id="WP_150674189.1">
    <property type="nucleotide sequence ID" value="NZ_CABVJE010000029.1"/>
</dbReference>
<evidence type="ECO:0000256" key="3">
    <source>
        <dbReference type="ARBA" id="ARBA00022448"/>
    </source>
</evidence>
<keyword evidence="4" id="KW-1003">Cell membrane</keyword>
<dbReference type="InterPro" id="IPR051629">
    <property type="entry name" value="Sulfite_efflux_TDT"/>
</dbReference>
<keyword evidence="5 8" id="KW-0812">Transmembrane</keyword>
<name>A0A5E7VJV9_PSEFL</name>
<evidence type="ECO:0000256" key="5">
    <source>
        <dbReference type="ARBA" id="ARBA00022692"/>
    </source>
</evidence>
<accession>A0A5E7VJV9</accession>
<evidence type="ECO:0000256" key="2">
    <source>
        <dbReference type="ARBA" id="ARBA00008566"/>
    </source>
</evidence>
<evidence type="ECO:0000256" key="1">
    <source>
        <dbReference type="ARBA" id="ARBA00004651"/>
    </source>
</evidence>
<evidence type="ECO:0008006" key="11">
    <source>
        <dbReference type="Google" id="ProtNLM"/>
    </source>
</evidence>
<evidence type="ECO:0000256" key="7">
    <source>
        <dbReference type="ARBA" id="ARBA00023136"/>
    </source>
</evidence>
<feature type="transmembrane region" description="Helical" evidence="8">
    <location>
        <begin position="62"/>
        <end position="85"/>
    </location>
</feature>
<dbReference type="PANTHER" id="PTHR31686:SF1">
    <property type="entry name" value="SULFITE EFFLUX PUMP SSU1"/>
    <property type="match status" value="1"/>
</dbReference>
<organism evidence="9 10">
    <name type="scientific">Pseudomonas fluorescens</name>
    <dbReference type="NCBI Taxonomy" id="294"/>
    <lineage>
        <taxon>Bacteria</taxon>
        <taxon>Pseudomonadati</taxon>
        <taxon>Pseudomonadota</taxon>
        <taxon>Gammaproteobacteria</taxon>
        <taxon>Pseudomonadales</taxon>
        <taxon>Pseudomonadaceae</taxon>
        <taxon>Pseudomonas</taxon>
    </lineage>
</organism>
<keyword evidence="7 8" id="KW-0472">Membrane</keyword>
<dbReference type="InterPro" id="IPR038665">
    <property type="entry name" value="Voltage-dep_anion_channel_sf"/>
</dbReference>
<feature type="transmembrane region" description="Helical" evidence="8">
    <location>
        <begin position="313"/>
        <end position="333"/>
    </location>
</feature>
<comment type="similarity">
    <text evidence="2">Belongs to the tellurite-resistance/dicarboxylate transporter (TDT) family.</text>
</comment>
<evidence type="ECO:0000313" key="9">
    <source>
        <dbReference type="EMBL" id="VVQ23041.1"/>
    </source>
</evidence>
<reference evidence="9 10" key="1">
    <citation type="submission" date="2019-09" db="EMBL/GenBank/DDBJ databases">
        <authorList>
            <person name="Chandra G."/>
            <person name="Truman W A."/>
        </authorList>
    </citation>
    <scope>NUCLEOTIDE SEQUENCE [LARGE SCALE GENOMIC DNA]</scope>
    <source>
        <strain evidence="9">PS938</strain>
    </source>
</reference>
<gene>
    <name evidence="9" type="ORF">PS938_05327</name>
</gene>
<dbReference type="Pfam" id="PF03595">
    <property type="entry name" value="SLAC1"/>
    <property type="match status" value="1"/>
</dbReference>
<dbReference type="AlphaFoldDB" id="A0A5E7VJV9"/>
<dbReference type="OrthoDB" id="958273at2"/>
<dbReference type="EMBL" id="CABVJE010000029">
    <property type="protein sequence ID" value="VVQ23041.1"/>
    <property type="molecule type" value="Genomic_DNA"/>
</dbReference>
<feature type="transmembrane region" description="Helical" evidence="8">
    <location>
        <begin position="133"/>
        <end position="154"/>
    </location>
</feature>
<feature type="transmembrane region" description="Helical" evidence="8">
    <location>
        <begin position="274"/>
        <end position="301"/>
    </location>
</feature>
<keyword evidence="3" id="KW-0813">Transport</keyword>